<dbReference type="VEuPathDB" id="VectorBase:AMIN003662"/>
<dbReference type="Pfam" id="PF11069">
    <property type="entry name" value="CFAP298"/>
    <property type="match status" value="1"/>
</dbReference>
<feature type="compositionally biased region" description="Acidic residues" evidence="1">
    <location>
        <begin position="366"/>
        <end position="379"/>
    </location>
</feature>
<evidence type="ECO:0000313" key="4">
    <source>
        <dbReference type="Proteomes" id="UP000075920"/>
    </source>
</evidence>
<dbReference type="GO" id="GO:0005886">
    <property type="term" value="C:plasma membrane"/>
    <property type="evidence" value="ECO:0007669"/>
    <property type="project" value="TreeGrafter"/>
</dbReference>
<proteinExistence type="predicted"/>
<feature type="compositionally biased region" description="Polar residues" evidence="1">
    <location>
        <begin position="121"/>
        <end position="150"/>
    </location>
</feature>
<feature type="compositionally biased region" description="Low complexity" evidence="1">
    <location>
        <begin position="401"/>
        <end position="410"/>
    </location>
</feature>
<dbReference type="EnsemblMetazoa" id="AMIN003662-RA">
    <property type="protein sequence ID" value="AMIN003662-PA"/>
    <property type="gene ID" value="AMIN003662"/>
</dbReference>
<dbReference type="Proteomes" id="UP000075920">
    <property type="component" value="Unassembled WGS sequence"/>
</dbReference>
<evidence type="ECO:0000313" key="3">
    <source>
        <dbReference type="EnsemblMetazoa" id="AMIN003662-PA"/>
    </source>
</evidence>
<keyword evidence="4" id="KW-1185">Reference proteome</keyword>
<dbReference type="InterPro" id="IPR031578">
    <property type="entry name" value="TipE"/>
</dbReference>
<keyword evidence="2" id="KW-1133">Transmembrane helix</keyword>
<feature type="transmembrane region" description="Helical" evidence="2">
    <location>
        <begin position="20"/>
        <end position="41"/>
    </location>
</feature>
<dbReference type="GO" id="GO:0017080">
    <property type="term" value="F:sodium channel regulator activity"/>
    <property type="evidence" value="ECO:0007669"/>
    <property type="project" value="TreeGrafter"/>
</dbReference>
<feature type="compositionally biased region" description="Polar residues" evidence="1">
    <location>
        <begin position="159"/>
        <end position="183"/>
    </location>
</feature>
<dbReference type="GO" id="GO:0002028">
    <property type="term" value="P:regulation of sodium ion transport"/>
    <property type="evidence" value="ECO:0007669"/>
    <property type="project" value="TreeGrafter"/>
</dbReference>
<feature type="region of interest" description="Disordered" evidence="1">
    <location>
        <begin position="111"/>
        <end position="194"/>
    </location>
</feature>
<sequence>MDEEIVERTLREKALFYTTAFFILLGTFSLFAFLFLVPFVIEPAFQTIFMQFDESPALCVTAYNEHLYGAKNCSWASCREGCTKDIYECQQIRVNYKTAAQLAAAAAKEAAGGDTHGTAPSHLSSPGQPVQSTAPATAVIASTKTTGDSSISREDSRDNSVASSTNSVGNPASRQPISTSDGTSAAGRSAGTNSRYGTALSRFERAIRADYDYGDMLVENSNNGLNGGFGDPKNGFISSIIDDENAFIEYPEEMTGLMGNNSEWYFTGARLYPNVKGCGYPPMLNCTIWTKKYWTIGTNFTCYYSRVDPELVISDLDMWQNTLNLVYAMAIPIPSFIISVIYLAFAYFVIFNEDEEAALLDKNGEDEVGEDDLPETDEGNDNKINNENEVEVTANHINEKQQQQQQQQQQDSMDEDNVHTTTTTPIQPLPNGTANSINNTNTTATTNTNGSSKPITPNSTSDLNSFGHQLKVKMADEMSRESIDGGLLSNSASFQGLVKLEQDDDDQYLDSAWSDSRSLKRQVHGLEDVKFKFTK</sequence>
<keyword evidence="2" id="KW-0472">Membrane</keyword>
<dbReference type="InterPro" id="IPR021298">
    <property type="entry name" value="CFAP298"/>
</dbReference>
<feature type="compositionally biased region" description="Low complexity" evidence="1">
    <location>
        <begin position="431"/>
        <end position="451"/>
    </location>
</feature>
<feature type="region of interest" description="Disordered" evidence="1">
    <location>
        <begin position="399"/>
        <end position="464"/>
    </location>
</feature>
<feature type="region of interest" description="Disordered" evidence="1">
    <location>
        <begin position="366"/>
        <end position="385"/>
    </location>
</feature>
<organism evidence="3 4">
    <name type="scientific">Anopheles minimus</name>
    <dbReference type="NCBI Taxonomy" id="112268"/>
    <lineage>
        <taxon>Eukaryota</taxon>
        <taxon>Metazoa</taxon>
        <taxon>Ecdysozoa</taxon>
        <taxon>Arthropoda</taxon>
        <taxon>Hexapoda</taxon>
        <taxon>Insecta</taxon>
        <taxon>Pterygota</taxon>
        <taxon>Neoptera</taxon>
        <taxon>Endopterygota</taxon>
        <taxon>Diptera</taxon>
        <taxon>Nematocera</taxon>
        <taxon>Culicoidea</taxon>
        <taxon>Culicidae</taxon>
        <taxon>Anophelinae</taxon>
        <taxon>Anopheles</taxon>
    </lineage>
</organism>
<dbReference type="PANTHER" id="PTHR12335">
    <property type="entry name" value="TIPE PROTEIN TEMPERATURE-INDUCED PARALYTIC E"/>
    <property type="match status" value="1"/>
</dbReference>
<evidence type="ECO:0000256" key="2">
    <source>
        <dbReference type="SAM" id="Phobius"/>
    </source>
</evidence>
<protein>
    <recommendedName>
        <fullName evidence="5">Protein tipE</fullName>
    </recommendedName>
</protein>
<dbReference type="Pfam" id="PF16972">
    <property type="entry name" value="TipE"/>
    <property type="match status" value="1"/>
</dbReference>
<keyword evidence="2" id="KW-0812">Transmembrane</keyword>
<evidence type="ECO:0000256" key="1">
    <source>
        <dbReference type="SAM" id="MobiDB-lite"/>
    </source>
</evidence>
<dbReference type="AlphaFoldDB" id="A0A182W006"/>
<feature type="transmembrane region" description="Helical" evidence="2">
    <location>
        <begin position="325"/>
        <end position="350"/>
    </location>
</feature>
<dbReference type="GO" id="GO:0003352">
    <property type="term" value="P:regulation of cilium movement"/>
    <property type="evidence" value="ECO:0007669"/>
    <property type="project" value="InterPro"/>
</dbReference>
<evidence type="ECO:0008006" key="5">
    <source>
        <dbReference type="Google" id="ProtNLM"/>
    </source>
</evidence>
<dbReference type="PANTHER" id="PTHR12335:SF6">
    <property type="entry name" value="PROTEIN TIPE"/>
    <property type="match status" value="1"/>
</dbReference>
<dbReference type="STRING" id="112268.A0A182W006"/>
<name>A0A182W006_9DIPT</name>
<feature type="compositionally biased region" description="Polar residues" evidence="1">
    <location>
        <begin position="452"/>
        <end position="464"/>
    </location>
</feature>
<reference evidence="3" key="2">
    <citation type="submission" date="2020-05" db="UniProtKB">
        <authorList>
            <consortium name="EnsemblMetazoa"/>
        </authorList>
    </citation>
    <scope>IDENTIFICATION</scope>
    <source>
        <strain evidence="3">MINIMUS1</strain>
    </source>
</reference>
<accession>A0A182W006</accession>
<reference evidence="4" key="1">
    <citation type="submission" date="2013-03" db="EMBL/GenBank/DDBJ databases">
        <title>The Genome Sequence of Anopheles minimus MINIMUS1.</title>
        <authorList>
            <consortium name="The Broad Institute Genomics Platform"/>
            <person name="Neafsey D.E."/>
            <person name="Walton C."/>
            <person name="Walker B."/>
            <person name="Young S.K."/>
            <person name="Zeng Q."/>
            <person name="Gargeya S."/>
            <person name="Fitzgerald M."/>
            <person name="Haas B."/>
            <person name="Abouelleil A."/>
            <person name="Allen A.W."/>
            <person name="Alvarado L."/>
            <person name="Arachchi H.M."/>
            <person name="Berlin A.M."/>
            <person name="Chapman S.B."/>
            <person name="Gainer-Dewar J."/>
            <person name="Goldberg J."/>
            <person name="Griggs A."/>
            <person name="Gujja S."/>
            <person name="Hansen M."/>
            <person name="Howarth C."/>
            <person name="Imamovic A."/>
            <person name="Ireland A."/>
            <person name="Larimer J."/>
            <person name="McCowan C."/>
            <person name="Murphy C."/>
            <person name="Pearson M."/>
            <person name="Poon T.W."/>
            <person name="Priest M."/>
            <person name="Roberts A."/>
            <person name="Saif S."/>
            <person name="Shea T."/>
            <person name="Sisk P."/>
            <person name="Sykes S."/>
            <person name="Wortman J."/>
            <person name="Nusbaum C."/>
            <person name="Birren B."/>
        </authorList>
    </citation>
    <scope>NUCLEOTIDE SEQUENCE [LARGE SCALE GENOMIC DNA]</scope>
    <source>
        <strain evidence="4">MINIMUS1</strain>
    </source>
</reference>